<dbReference type="AlphaFoldDB" id="A0AAU9N0Z6"/>
<comment type="caution">
    <text evidence="3">The sequence shown here is derived from an EMBL/GenBank/DDBJ whole genome shotgun (WGS) entry which is preliminary data.</text>
</comment>
<dbReference type="Proteomes" id="UP001157418">
    <property type="component" value="Unassembled WGS sequence"/>
</dbReference>
<dbReference type="InterPro" id="IPR025520">
    <property type="entry name" value="DUF4408"/>
</dbReference>
<feature type="transmembrane region" description="Helical" evidence="1">
    <location>
        <begin position="12"/>
        <end position="33"/>
    </location>
</feature>
<reference evidence="3 4" key="1">
    <citation type="submission" date="2022-01" db="EMBL/GenBank/DDBJ databases">
        <authorList>
            <person name="Xiong W."/>
            <person name="Schranz E."/>
        </authorList>
    </citation>
    <scope>NUCLEOTIDE SEQUENCE [LARGE SCALE GENOMIC DNA]</scope>
</reference>
<keyword evidence="1" id="KW-0472">Membrane</keyword>
<evidence type="ECO:0000313" key="3">
    <source>
        <dbReference type="EMBL" id="CAH1430054.1"/>
    </source>
</evidence>
<evidence type="ECO:0000259" key="2">
    <source>
        <dbReference type="Pfam" id="PF14364"/>
    </source>
</evidence>
<name>A0AAU9N0Z6_9ASTR</name>
<keyword evidence="1" id="KW-1133">Transmembrane helix</keyword>
<dbReference type="EMBL" id="CAKMRJ010003334">
    <property type="protein sequence ID" value="CAH1430054.1"/>
    <property type="molecule type" value="Genomic_DNA"/>
</dbReference>
<feature type="domain" description="DUF4408" evidence="2">
    <location>
        <begin position="49"/>
        <end position="78"/>
    </location>
</feature>
<protein>
    <recommendedName>
        <fullName evidence="2">DUF4408 domain-containing protein</fullName>
    </recommendedName>
</protein>
<proteinExistence type="predicted"/>
<organism evidence="3 4">
    <name type="scientific">Lactuca virosa</name>
    <dbReference type="NCBI Taxonomy" id="75947"/>
    <lineage>
        <taxon>Eukaryota</taxon>
        <taxon>Viridiplantae</taxon>
        <taxon>Streptophyta</taxon>
        <taxon>Embryophyta</taxon>
        <taxon>Tracheophyta</taxon>
        <taxon>Spermatophyta</taxon>
        <taxon>Magnoliopsida</taxon>
        <taxon>eudicotyledons</taxon>
        <taxon>Gunneridae</taxon>
        <taxon>Pentapetalae</taxon>
        <taxon>asterids</taxon>
        <taxon>campanulids</taxon>
        <taxon>Asterales</taxon>
        <taxon>Asteraceae</taxon>
        <taxon>Cichorioideae</taxon>
        <taxon>Cichorieae</taxon>
        <taxon>Lactucinae</taxon>
        <taxon>Lactuca</taxon>
    </lineage>
</organism>
<dbReference type="Pfam" id="PF14364">
    <property type="entry name" value="DUF4408"/>
    <property type="match status" value="1"/>
</dbReference>
<accession>A0AAU9N0Z6</accession>
<sequence>MGKNTARTSKYGPAVQLLIIAGAIVTPFLAFNLMDLELFSVFKTMFTTLFSSIKPWLCPPYVYLLINFIIFFIAASSSIRSYNPIVFNPPTTETDDHQYQSLITDESFIQTSLVCQSIAVSLDDDHVNFDTLKDPVHVHADEGRSKEGEVASESTVFDKRELRKSKTFHEGVSRPRGRRERYVRILSQEELDRQVEAFIYRCKQDTNTSNVNIQK</sequence>
<evidence type="ECO:0000256" key="1">
    <source>
        <dbReference type="SAM" id="Phobius"/>
    </source>
</evidence>
<feature type="transmembrane region" description="Helical" evidence="1">
    <location>
        <begin position="53"/>
        <end position="75"/>
    </location>
</feature>
<keyword evidence="1" id="KW-0812">Transmembrane</keyword>
<evidence type="ECO:0000313" key="4">
    <source>
        <dbReference type="Proteomes" id="UP001157418"/>
    </source>
</evidence>
<keyword evidence="4" id="KW-1185">Reference proteome</keyword>
<gene>
    <name evidence="3" type="ORF">LVIROSA_LOCUS16865</name>
</gene>